<protein>
    <recommendedName>
        <fullName evidence="1">ATP-dependent dethiobiotin synthetase BioD</fullName>
        <ecNumber evidence="1">6.3.3.3</ecNumber>
    </recommendedName>
    <alternativeName>
        <fullName evidence="1">DTB synthetase</fullName>
        <shortName evidence="1">DTBS</shortName>
    </alternativeName>
    <alternativeName>
        <fullName evidence="1">Dethiobiotin synthase</fullName>
    </alternativeName>
</protein>
<keyword evidence="4" id="KW-1185">Reference proteome</keyword>
<keyword evidence="1" id="KW-0093">Biotin biosynthesis</keyword>
<proteinExistence type="inferred from homology"/>
<comment type="cofactor">
    <cofactor evidence="1">
        <name>Mg(2+)</name>
        <dbReference type="ChEBI" id="CHEBI:18420"/>
    </cofactor>
</comment>
<comment type="subunit">
    <text evidence="1">Homodimer.</text>
</comment>
<feature type="binding site" evidence="1">
    <location>
        <begin position="113"/>
        <end position="116"/>
    </location>
    <ligand>
        <name>ATP</name>
        <dbReference type="ChEBI" id="CHEBI:30616"/>
    </ligand>
</feature>
<dbReference type="EMBL" id="JAZDUF010000006">
    <property type="protein sequence ID" value="MEE3852490.1"/>
    <property type="molecule type" value="Genomic_DNA"/>
</dbReference>
<dbReference type="EC" id="6.3.3.3" evidence="1"/>
<feature type="active site" evidence="1">
    <location>
        <position position="41"/>
    </location>
</feature>
<dbReference type="PANTHER" id="PTHR43210">
    <property type="entry name" value="DETHIOBIOTIN SYNTHETASE"/>
    <property type="match status" value="1"/>
</dbReference>
<dbReference type="InterPro" id="IPR004472">
    <property type="entry name" value="DTB_synth_BioD"/>
</dbReference>
<organism evidence="3 4">
    <name type="scientific">Gordonia sesuvii</name>
    <dbReference type="NCBI Taxonomy" id="3116777"/>
    <lineage>
        <taxon>Bacteria</taxon>
        <taxon>Bacillati</taxon>
        <taxon>Actinomycetota</taxon>
        <taxon>Actinomycetes</taxon>
        <taxon>Mycobacteriales</taxon>
        <taxon>Gordoniaceae</taxon>
        <taxon>Gordonia</taxon>
    </lineage>
</organism>
<keyword evidence="1" id="KW-0460">Magnesium</keyword>
<feature type="region of interest" description="Disordered" evidence="2">
    <location>
        <begin position="232"/>
        <end position="289"/>
    </location>
</feature>
<dbReference type="RefSeq" id="WP_330434745.1">
    <property type="nucleotide sequence ID" value="NZ_JAZDUF010000006.1"/>
</dbReference>
<evidence type="ECO:0000256" key="1">
    <source>
        <dbReference type="HAMAP-Rule" id="MF_00336"/>
    </source>
</evidence>
<evidence type="ECO:0000313" key="4">
    <source>
        <dbReference type="Proteomes" id="UP001347146"/>
    </source>
</evidence>
<feature type="binding site" evidence="1">
    <location>
        <position position="113"/>
    </location>
    <ligand>
        <name>Mg(2+)</name>
        <dbReference type="ChEBI" id="CHEBI:18420"/>
    </ligand>
</feature>
<dbReference type="InterPro" id="IPR027417">
    <property type="entry name" value="P-loop_NTPase"/>
</dbReference>
<reference evidence="3 4" key="1">
    <citation type="submission" date="2024-01" db="EMBL/GenBank/DDBJ databases">
        <title>Draft genome sequence of Gordonia sp. LSe1-13.</title>
        <authorList>
            <person name="Suphannarot A."/>
            <person name="Mingma R."/>
        </authorList>
    </citation>
    <scope>NUCLEOTIDE SEQUENCE [LARGE SCALE GENOMIC DNA]</scope>
    <source>
        <strain evidence="3 4">LSe1-13</strain>
    </source>
</reference>
<feature type="binding site" evidence="1">
    <location>
        <begin position="16"/>
        <end position="21"/>
    </location>
    <ligand>
        <name>ATP</name>
        <dbReference type="ChEBI" id="CHEBI:30616"/>
    </ligand>
</feature>
<comment type="caution">
    <text evidence="1">Lacks conserved residue(s) required for the propagation of feature annotation.</text>
</comment>
<comment type="similarity">
    <text evidence="1">Belongs to the dethiobiotin synthetase family.</text>
</comment>
<dbReference type="HAMAP" id="MF_00336">
    <property type="entry name" value="BioD"/>
    <property type="match status" value="1"/>
</dbReference>
<name>A0ABU7MH99_9ACTN</name>
<feature type="binding site" evidence="1">
    <location>
        <begin position="173"/>
        <end position="174"/>
    </location>
    <ligand>
        <name>ATP</name>
        <dbReference type="ChEBI" id="CHEBI:30616"/>
    </ligand>
</feature>
<feature type="compositionally biased region" description="Low complexity" evidence="2">
    <location>
        <begin position="263"/>
        <end position="279"/>
    </location>
</feature>
<dbReference type="Gene3D" id="3.40.50.300">
    <property type="entry name" value="P-loop containing nucleotide triphosphate hydrolases"/>
    <property type="match status" value="1"/>
</dbReference>
<comment type="function">
    <text evidence="1">Catalyzes a mechanistically unusual reaction, the ATP-dependent insertion of CO2 between the N7 and N8 nitrogen atoms of 7,8-diaminopelargonic acid (DAPA, also called 7,8-diammoniononanoate) to form a ureido ring.</text>
</comment>
<feature type="compositionally biased region" description="Polar residues" evidence="2">
    <location>
        <begin position="280"/>
        <end position="289"/>
    </location>
</feature>
<evidence type="ECO:0000256" key="2">
    <source>
        <dbReference type="SAM" id="MobiDB-lite"/>
    </source>
</evidence>
<sequence>MTAPGRVIAVAGTSTDVGKTIVTAALVVAARAAGCSPAVCKPAQTGIGPGEPGDLAVIDDLAGPVATAECVRYPDPLAPETAARLAGLSALDLDTASDAITGLAATHDVTLVEGAGGVLVRLAADLTLLDVADAVDAPIVVVVPAGLGALNHAELTTRAVRAHGLRPAGLIIGSWPTDPDLAMRCNRDDLPRLTGVPIVGTIPAGAGGLEPSEFRRGAPGWIDRTWLLRELAPAGPPTEPRFAPTEPAFAPTEPTFSPTEPRSAPTEPTFAPTAPSTSPNRQSTEGVLP</sequence>
<keyword evidence="1" id="KW-0963">Cytoplasm</keyword>
<feature type="compositionally biased region" description="Low complexity" evidence="2">
    <location>
        <begin position="240"/>
        <end position="256"/>
    </location>
</feature>
<gene>
    <name evidence="1 3" type="primary">bioD</name>
    <name evidence="3" type="ORF">VZC37_19270</name>
</gene>
<feature type="binding site" evidence="1">
    <location>
        <position position="54"/>
    </location>
    <ligand>
        <name>Mg(2+)</name>
        <dbReference type="ChEBI" id="CHEBI:18420"/>
    </ligand>
</feature>
<comment type="catalytic activity">
    <reaction evidence="1">
        <text>(7R,8S)-7,8-diammoniononanoate + CO2 + ATP = (4R,5S)-dethiobiotin + ADP + phosphate + 3 H(+)</text>
        <dbReference type="Rhea" id="RHEA:15805"/>
        <dbReference type="ChEBI" id="CHEBI:15378"/>
        <dbReference type="ChEBI" id="CHEBI:16526"/>
        <dbReference type="ChEBI" id="CHEBI:30616"/>
        <dbReference type="ChEBI" id="CHEBI:43474"/>
        <dbReference type="ChEBI" id="CHEBI:149469"/>
        <dbReference type="ChEBI" id="CHEBI:149473"/>
        <dbReference type="ChEBI" id="CHEBI:456216"/>
        <dbReference type="EC" id="6.3.3.3"/>
    </reaction>
</comment>
<feature type="binding site" evidence="1">
    <location>
        <position position="20"/>
    </location>
    <ligand>
        <name>Mg(2+)</name>
        <dbReference type="ChEBI" id="CHEBI:18420"/>
    </ligand>
</feature>
<comment type="caution">
    <text evidence="3">The sequence shown here is derived from an EMBL/GenBank/DDBJ whole genome shotgun (WGS) entry which is preliminary data.</text>
</comment>
<dbReference type="CDD" id="cd03109">
    <property type="entry name" value="DTBS"/>
    <property type="match status" value="1"/>
</dbReference>
<keyword evidence="1" id="KW-0479">Metal-binding</keyword>
<accession>A0ABU7MH99</accession>
<keyword evidence="1" id="KW-0067">ATP-binding</keyword>
<feature type="binding site" evidence="1">
    <location>
        <position position="54"/>
    </location>
    <ligand>
        <name>ATP</name>
        <dbReference type="ChEBI" id="CHEBI:30616"/>
    </ligand>
</feature>
<dbReference type="Pfam" id="PF13500">
    <property type="entry name" value="AAA_26"/>
    <property type="match status" value="1"/>
</dbReference>
<feature type="binding site" evidence="1">
    <location>
        <position position="45"/>
    </location>
    <ligand>
        <name>substrate</name>
    </ligand>
</feature>
<dbReference type="NCBIfam" id="TIGR00347">
    <property type="entry name" value="bioD"/>
    <property type="match status" value="1"/>
</dbReference>
<comment type="pathway">
    <text evidence="1">Cofactor biosynthesis; biotin biosynthesis; biotin from 7,8-diaminononanoate: step 1/2.</text>
</comment>
<dbReference type="Proteomes" id="UP001347146">
    <property type="component" value="Unassembled WGS sequence"/>
</dbReference>
<dbReference type="GO" id="GO:0004141">
    <property type="term" value="F:dethiobiotin synthase activity"/>
    <property type="evidence" value="ECO:0007669"/>
    <property type="project" value="UniProtKB-EC"/>
</dbReference>
<dbReference type="PANTHER" id="PTHR43210:SF5">
    <property type="entry name" value="DETHIOBIOTIN SYNTHETASE"/>
    <property type="match status" value="1"/>
</dbReference>
<keyword evidence="1 3" id="KW-0436">Ligase</keyword>
<keyword evidence="1" id="KW-0547">Nucleotide-binding</keyword>
<comment type="subcellular location">
    <subcellularLocation>
        <location evidence="1">Cytoplasm</location>
    </subcellularLocation>
</comment>
<dbReference type="SUPFAM" id="SSF52540">
    <property type="entry name" value="P-loop containing nucleoside triphosphate hydrolases"/>
    <property type="match status" value="1"/>
</dbReference>
<evidence type="ECO:0000313" key="3">
    <source>
        <dbReference type="EMBL" id="MEE3852490.1"/>
    </source>
</evidence>